<dbReference type="Proteomes" id="UP000199533">
    <property type="component" value="Unassembled WGS sequence"/>
</dbReference>
<evidence type="ECO:0000259" key="4">
    <source>
        <dbReference type="PROSITE" id="PS50887"/>
    </source>
</evidence>
<dbReference type="GO" id="GO:0052621">
    <property type="term" value="F:diguanylate cyclase activity"/>
    <property type="evidence" value="ECO:0007669"/>
    <property type="project" value="UniProtKB-EC"/>
</dbReference>
<dbReference type="InterPro" id="IPR000160">
    <property type="entry name" value="GGDEF_dom"/>
</dbReference>
<dbReference type="FunFam" id="3.30.70.270:FF:000001">
    <property type="entry name" value="Diguanylate cyclase domain protein"/>
    <property type="match status" value="1"/>
</dbReference>
<feature type="domain" description="GGDEF" evidence="4">
    <location>
        <begin position="490"/>
        <end position="621"/>
    </location>
</feature>
<dbReference type="AlphaFoldDB" id="A0A1I4FE03"/>
<dbReference type="SMART" id="SM00267">
    <property type="entry name" value="GGDEF"/>
    <property type="match status" value="1"/>
</dbReference>
<dbReference type="NCBIfam" id="TIGR00254">
    <property type="entry name" value="GGDEF"/>
    <property type="match status" value="1"/>
</dbReference>
<protein>
    <recommendedName>
        <fullName evidence="1">diguanylate cyclase</fullName>
        <ecNumber evidence="1">2.7.7.65</ecNumber>
    </recommendedName>
</protein>
<dbReference type="InterPro" id="IPR043128">
    <property type="entry name" value="Rev_trsase/Diguanyl_cyclase"/>
</dbReference>
<proteinExistence type="predicted"/>
<name>A0A1I4FE03_9PROT</name>
<dbReference type="InterPro" id="IPR050469">
    <property type="entry name" value="Diguanylate_Cyclase"/>
</dbReference>
<dbReference type="InterPro" id="IPR029787">
    <property type="entry name" value="Nucleotide_cyclase"/>
</dbReference>
<dbReference type="RefSeq" id="WP_090702331.1">
    <property type="nucleotide sequence ID" value="NZ_FOSP01000036.1"/>
</dbReference>
<dbReference type="PANTHER" id="PTHR45138">
    <property type="entry name" value="REGULATORY COMPONENTS OF SENSORY TRANSDUCTION SYSTEM"/>
    <property type="match status" value="1"/>
</dbReference>
<organism evidence="5 6">
    <name type="scientific">Nitrosomonas aestuarii</name>
    <dbReference type="NCBI Taxonomy" id="52441"/>
    <lineage>
        <taxon>Bacteria</taxon>
        <taxon>Pseudomonadati</taxon>
        <taxon>Pseudomonadota</taxon>
        <taxon>Betaproteobacteria</taxon>
        <taxon>Nitrosomonadales</taxon>
        <taxon>Nitrosomonadaceae</taxon>
        <taxon>Nitrosomonas</taxon>
    </lineage>
</organism>
<evidence type="ECO:0000256" key="2">
    <source>
        <dbReference type="ARBA" id="ARBA00034247"/>
    </source>
</evidence>
<keyword evidence="6" id="KW-1185">Reference proteome</keyword>
<dbReference type="PANTHER" id="PTHR45138:SF9">
    <property type="entry name" value="DIGUANYLATE CYCLASE DGCM-RELATED"/>
    <property type="match status" value="1"/>
</dbReference>
<feature type="coiled-coil region" evidence="3">
    <location>
        <begin position="432"/>
        <end position="459"/>
    </location>
</feature>
<dbReference type="EC" id="2.7.7.65" evidence="1"/>
<sequence length="621" mass="70926">MNETDSPGPSVIARQALLKLASLRQPPTPDNYHKVYEEIAGKPGSRMSVSTSNTLSSFVSDFPRHTQELRDLASKFEEALQNKDWNEYRSVFMKLAGLATQSHSGLNTDDIEPLYRECSWGETIVRLLKQLESNHGKVTIARKREGLNRVLTRFSTDTYQLQKTLIALMESWDVLATDTAKEIEIVVAGTDDALLPKVKIGPYDGQGQSADTQLPQSYTFVNDITIQLRELLIQVLEHVASVKLNDETLSNEAINLSRKVRIIESKQEMQQFALEFKQLLEKFEYCSEDNARLQRGLLRLLDKLLVSASELLSEDEWIKNHIARLRETIICPLDKRLMIEVENYLDEIIQRQSIIKRNLGDARTTLKEMVTCLINNIEELSDETGDYHDKIERYSEQINQTDDLSMLNHLLVEIMKDTRQMQESTQNYRDGFLAACAEVETAQEKIVQLESELQQMSEKVHEDHLTGILNRRGLDLAFEREVSRAQRQQLPICYGVLDIDNFKVLNDIHGHKVGDEALVYLVNAVKNVTRIDDVIARYGGEEFVILLPNTGMKAAIEVLSRIKRDLTKKFFLHEHKKILITFSAGVAEYKQGETQESIFKRADEALYRAKKGGKNLILEAV</sequence>
<dbReference type="CDD" id="cd01949">
    <property type="entry name" value="GGDEF"/>
    <property type="match status" value="1"/>
</dbReference>
<gene>
    <name evidence="5" type="ORF">SAMN05216302_10365</name>
</gene>
<evidence type="ECO:0000313" key="6">
    <source>
        <dbReference type="Proteomes" id="UP000199533"/>
    </source>
</evidence>
<keyword evidence="3" id="KW-0175">Coiled coil</keyword>
<dbReference type="SUPFAM" id="SSF55073">
    <property type="entry name" value="Nucleotide cyclase"/>
    <property type="match status" value="1"/>
</dbReference>
<dbReference type="STRING" id="52441.SAMN05216302_10365"/>
<dbReference type="EMBL" id="FOSP01000036">
    <property type="protein sequence ID" value="SFL15550.1"/>
    <property type="molecule type" value="Genomic_DNA"/>
</dbReference>
<evidence type="ECO:0000256" key="1">
    <source>
        <dbReference type="ARBA" id="ARBA00012528"/>
    </source>
</evidence>
<evidence type="ECO:0000256" key="3">
    <source>
        <dbReference type="SAM" id="Coils"/>
    </source>
</evidence>
<dbReference type="OrthoDB" id="9813903at2"/>
<dbReference type="PROSITE" id="PS50887">
    <property type="entry name" value="GGDEF"/>
    <property type="match status" value="1"/>
</dbReference>
<accession>A0A1I4FE03</accession>
<dbReference type="Pfam" id="PF00990">
    <property type="entry name" value="GGDEF"/>
    <property type="match status" value="1"/>
</dbReference>
<feature type="coiled-coil region" evidence="3">
    <location>
        <begin position="363"/>
        <end position="397"/>
    </location>
</feature>
<comment type="catalytic activity">
    <reaction evidence="2">
        <text>2 GTP = 3',3'-c-di-GMP + 2 diphosphate</text>
        <dbReference type="Rhea" id="RHEA:24898"/>
        <dbReference type="ChEBI" id="CHEBI:33019"/>
        <dbReference type="ChEBI" id="CHEBI:37565"/>
        <dbReference type="ChEBI" id="CHEBI:58805"/>
        <dbReference type="EC" id="2.7.7.65"/>
    </reaction>
</comment>
<dbReference type="Gene3D" id="3.30.70.270">
    <property type="match status" value="1"/>
</dbReference>
<reference evidence="6" key="1">
    <citation type="submission" date="2016-10" db="EMBL/GenBank/DDBJ databases">
        <authorList>
            <person name="Varghese N."/>
            <person name="Submissions S."/>
        </authorList>
    </citation>
    <scope>NUCLEOTIDE SEQUENCE [LARGE SCALE GENOMIC DNA]</scope>
    <source>
        <strain evidence="6">Nm69</strain>
    </source>
</reference>
<evidence type="ECO:0000313" key="5">
    <source>
        <dbReference type="EMBL" id="SFL15550.1"/>
    </source>
</evidence>